<name>A0AAE1VEN1_9SOLA</name>
<dbReference type="EMBL" id="JAVYJV010000012">
    <property type="protein sequence ID" value="KAK4357715.1"/>
    <property type="molecule type" value="Genomic_DNA"/>
</dbReference>
<dbReference type="Proteomes" id="UP001291623">
    <property type="component" value="Unassembled WGS sequence"/>
</dbReference>
<sequence>MGGGVLNEAAGFTSKCSALLAIIKKKQAFDGMHTRPHFNNTQVHHKLSNPSQSLYHKKQPKITQRSILSSLLGLGESGSLRQGLGTIILNKKDMLISKKGQRYPEMRWYPLKGIAPANVAVLRKEKKDELVVCSLSDSDGVASFRRRKIDPVDPRSDYVVPHQPNASRIQSPYFFSKSSATTSTPPSFIVVVVEAFSQALSSLSSLKLHLCLFLSLAILRAQGSSASEGSKDRDGRKLVRYRR</sequence>
<gene>
    <name evidence="1" type="ORF">RND71_023325</name>
</gene>
<evidence type="ECO:0000313" key="1">
    <source>
        <dbReference type="EMBL" id="KAK4357715.1"/>
    </source>
</evidence>
<reference evidence="1" key="1">
    <citation type="submission" date="2023-12" db="EMBL/GenBank/DDBJ databases">
        <title>Genome assembly of Anisodus tanguticus.</title>
        <authorList>
            <person name="Wang Y.-J."/>
        </authorList>
    </citation>
    <scope>NUCLEOTIDE SEQUENCE</scope>
    <source>
        <strain evidence="1">KB-2021</strain>
        <tissue evidence="1">Leaf</tissue>
    </source>
</reference>
<comment type="caution">
    <text evidence="1">The sequence shown here is derived from an EMBL/GenBank/DDBJ whole genome shotgun (WGS) entry which is preliminary data.</text>
</comment>
<organism evidence="1 2">
    <name type="scientific">Anisodus tanguticus</name>
    <dbReference type="NCBI Taxonomy" id="243964"/>
    <lineage>
        <taxon>Eukaryota</taxon>
        <taxon>Viridiplantae</taxon>
        <taxon>Streptophyta</taxon>
        <taxon>Embryophyta</taxon>
        <taxon>Tracheophyta</taxon>
        <taxon>Spermatophyta</taxon>
        <taxon>Magnoliopsida</taxon>
        <taxon>eudicotyledons</taxon>
        <taxon>Gunneridae</taxon>
        <taxon>Pentapetalae</taxon>
        <taxon>asterids</taxon>
        <taxon>lamiids</taxon>
        <taxon>Solanales</taxon>
        <taxon>Solanaceae</taxon>
        <taxon>Solanoideae</taxon>
        <taxon>Hyoscyameae</taxon>
        <taxon>Anisodus</taxon>
    </lineage>
</organism>
<keyword evidence="2" id="KW-1185">Reference proteome</keyword>
<protein>
    <submittedName>
        <fullName evidence="1">Uncharacterized protein</fullName>
    </submittedName>
</protein>
<evidence type="ECO:0000313" key="2">
    <source>
        <dbReference type="Proteomes" id="UP001291623"/>
    </source>
</evidence>
<proteinExistence type="predicted"/>
<accession>A0AAE1VEN1</accession>
<dbReference type="AlphaFoldDB" id="A0AAE1VEN1"/>